<dbReference type="Proteomes" id="UP001230649">
    <property type="component" value="Unassembled WGS sequence"/>
</dbReference>
<organism evidence="1 2">
    <name type="scientific">Naganishia adeliensis</name>
    <dbReference type="NCBI Taxonomy" id="92952"/>
    <lineage>
        <taxon>Eukaryota</taxon>
        <taxon>Fungi</taxon>
        <taxon>Dikarya</taxon>
        <taxon>Basidiomycota</taxon>
        <taxon>Agaricomycotina</taxon>
        <taxon>Tremellomycetes</taxon>
        <taxon>Filobasidiales</taxon>
        <taxon>Filobasidiaceae</taxon>
        <taxon>Naganishia</taxon>
    </lineage>
</organism>
<reference evidence="1" key="1">
    <citation type="submission" date="2023-04" db="EMBL/GenBank/DDBJ databases">
        <title>Draft Genome sequencing of Naganishia species isolated from polar environments using Oxford Nanopore Technology.</title>
        <authorList>
            <person name="Leo P."/>
            <person name="Venkateswaran K."/>
        </authorList>
    </citation>
    <scope>NUCLEOTIDE SEQUENCE</scope>
    <source>
        <strain evidence="1">MNA-CCFEE 5262</strain>
    </source>
</reference>
<sequence>MSFTPPFKYISAPELAQLVKRTDTQEVQVVDVRDDDFVGGNIKGAVNSPSENFTQNVTELVKQYAEVPKVVFHCALSQQRGPKAARIYSEIQKELNPDSKQEVLVLRDGFTGFQELYKDDPALVEKYNRMYHD</sequence>
<gene>
    <name evidence="1" type="ORF">QFC20_003288</name>
</gene>
<evidence type="ECO:0000313" key="1">
    <source>
        <dbReference type="EMBL" id="KAJ9109544.1"/>
    </source>
</evidence>
<name>A0ACC2WED6_9TREE</name>
<keyword evidence="2" id="KW-1185">Reference proteome</keyword>
<proteinExistence type="predicted"/>
<dbReference type="EMBL" id="JASBWS010000029">
    <property type="protein sequence ID" value="KAJ9109544.1"/>
    <property type="molecule type" value="Genomic_DNA"/>
</dbReference>
<evidence type="ECO:0000313" key="2">
    <source>
        <dbReference type="Proteomes" id="UP001230649"/>
    </source>
</evidence>
<accession>A0ACC2WED6</accession>
<comment type="caution">
    <text evidence="1">The sequence shown here is derived from an EMBL/GenBank/DDBJ whole genome shotgun (WGS) entry which is preliminary data.</text>
</comment>
<protein>
    <submittedName>
        <fullName evidence="1">Uncharacterized protein</fullName>
    </submittedName>
</protein>